<reference evidence="2" key="1">
    <citation type="submission" date="2018-05" db="EMBL/GenBank/DDBJ databases">
        <authorList>
            <person name="Lanie J.A."/>
            <person name="Ng W.-L."/>
            <person name="Kazmierczak K.M."/>
            <person name="Andrzejewski T.M."/>
            <person name="Davidsen T.M."/>
            <person name="Wayne K.J."/>
            <person name="Tettelin H."/>
            <person name="Glass J.I."/>
            <person name="Rusch D."/>
            <person name="Podicherti R."/>
            <person name="Tsui H.-C.T."/>
            <person name="Winkler M.E."/>
        </authorList>
    </citation>
    <scope>NUCLEOTIDE SEQUENCE</scope>
</reference>
<dbReference type="InterPro" id="IPR013087">
    <property type="entry name" value="Znf_C2H2_type"/>
</dbReference>
<name>A0A383D3R4_9ZZZZ</name>
<protein>
    <recommendedName>
        <fullName evidence="1">C2H2-type domain-containing protein</fullName>
    </recommendedName>
</protein>
<gene>
    <name evidence="2" type="ORF">METZ01_LOCUS492040</name>
</gene>
<organism evidence="2">
    <name type="scientific">marine metagenome</name>
    <dbReference type="NCBI Taxonomy" id="408172"/>
    <lineage>
        <taxon>unclassified sequences</taxon>
        <taxon>metagenomes</taxon>
        <taxon>ecological metagenomes</taxon>
    </lineage>
</organism>
<dbReference type="EMBL" id="UINC01214106">
    <property type="protein sequence ID" value="SVE39186.1"/>
    <property type="molecule type" value="Genomic_DNA"/>
</dbReference>
<dbReference type="AlphaFoldDB" id="A0A383D3R4"/>
<feature type="domain" description="C2H2-type" evidence="1">
    <location>
        <begin position="21"/>
        <end position="41"/>
    </location>
</feature>
<evidence type="ECO:0000259" key="1">
    <source>
        <dbReference type="PROSITE" id="PS00028"/>
    </source>
</evidence>
<proteinExistence type="predicted"/>
<accession>A0A383D3R4</accession>
<dbReference type="PROSITE" id="PS00028">
    <property type="entry name" value="ZINC_FINGER_C2H2_1"/>
    <property type="match status" value="1"/>
</dbReference>
<evidence type="ECO:0000313" key="2">
    <source>
        <dbReference type="EMBL" id="SVE39186.1"/>
    </source>
</evidence>
<sequence length="47" mass="5917">MNELAKYYDKEFWEENGWVSCFECDIIFEDLEKLYEHQDLHIEKEKK</sequence>